<accession>A0AAE1DKP1</accession>
<dbReference type="Proteomes" id="UP001283361">
    <property type="component" value="Unassembled WGS sequence"/>
</dbReference>
<proteinExistence type="predicted"/>
<gene>
    <name evidence="1" type="ORF">RRG08_065190</name>
</gene>
<comment type="caution">
    <text evidence="1">The sequence shown here is derived from an EMBL/GenBank/DDBJ whole genome shotgun (WGS) entry which is preliminary data.</text>
</comment>
<evidence type="ECO:0000313" key="1">
    <source>
        <dbReference type="EMBL" id="KAK3774284.1"/>
    </source>
</evidence>
<sequence>MDRLGGSRHVIPTSASLYPSIELRVFYPHSGGQASNRSKLSDAQIKNSESSINSSYGPLPSSNLYTIPCMCLSHAPPRADRAASAAGNGSIHHQFGEIALLCLQPCWFFINIFSFIFRVTVSGSIYDDGSQHGGSNLSPKFQAQNRAGNFTFKKILPELLIAFILDKAVGDSSMPCNEHVAPCRTMTVVTLTVDRCWSAVSGYEHYFVLN</sequence>
<dbReference type="AlphaFoldDB" id="A0AAE1DKP1"/>
<protein>
    <submittedName>
        <fullName evidence="1">Uncharacterized protein</fullName>
    </submittedName>
</protein>
<evidence type="ECO:0000313" key="2">
    <source>
        <dbReference type="Proteomes" id="UP001283361"/>
    </source>
</evidence>
<name>A0AAE1DKP1_9GAST</name>
<dbReference type="EMBL" id="JAWDGP010003440">
    <property type="protein sequence ID" value="KAK3774284.1"/>
    <property type="molecule type" value="Genomic_DNA"/>
</dbReference>
<reference evidence="1" key="1">
    <citation type="journal article" date="2023" name="G3 (Bethesda)">
        <title>A reference genome for the long-term kleptoplast-retaining sea slug Elysia crispata morphotype clarki.</title>
        <authorList>
            <person name="Eastman K.E."/>
            <person name="Pendleton A.L."/>
            <person name="Shaikh M.A."/>
            <person name="Suttiyut T."/>
            <person name="Ogas R."/>
            <person name="Tomko P."/>
            <person name="Gavelis G."/>
            <person name="Widhalm J.R."/>
            <person name="Wisecaver J.H."/>
        </authorList>
    </citation>
    <scope>NUCLEOTIDE SEQUENCE</scope>
    <source>
        <strain evidence="1">ECLA1</strain>
    </source>
</reference>
<organism evidence="1 2">
    <name type="scientific">Elysia crispata</name>
    <name type="common">lettuce slug</name>
    <dbReference type="NCBI Taxonomy" id="231223"/>
    <lineage>
        <taxon>Eukaryota</taxon>
        <taxon>Metazoa</taxon>
        <taxon>Spiralia</taxon>
        <taxon>Lophotrochozoa</taxon>
        <taxon>Mollusca</taxon>
        <taxon>Gastropoda</taxon>
        <taxon>Heterobranchia</taxon>
        <taxon>Euthyneura</taxon>
        <taxon>Panpulmonata</taxon>
        <taxon>Sacoglossa</taxon>
        <taxon>Placobranchoidea</taxon>
        <taxon>Plakobranchidae</taxon>
        <taxon>Elysia</taxon>
    </lineage>
</organism>
<keyword evidence="2" id="KW-1185">Reference proteome</keyword>